<feature type="non-terminal residue" evidence="2">
    <location>
        <position position="1"/>
    </location>
</feature>
<evidence type="ECO:0000256" key="1">
    <source>
        <dbReference type="SAM" id="MobiDB-lite"/>
    </source>
</evidence>
<dbReference type="AlphaFoldDB" id="K0SUC8"/>
<sequence>GSGKTTWDPLSSSASTATPCFRSEISGFQQPGTPQIQKVYGAMDPLLAYTLAHSHLSAFAIPRGSGKTTWDPLSSSASTATPCFRSEISGFQQPGTPQIQKVYGAMDPLLAYTLAHSHLSSHRSAFAISRGSGKTTWMVLHSNTPTPCFRSEISGFQIFPQSAPSLRNLADRAEHRAPLSLTPQCLLDPPSPIPSSSGDPYGPSYLQIGSLGKCLSIGHAAGAQNVEHPRGDHLAVGNLYLGARGTQSMTQIWLSCGGRQDVNQTGFQLATAHDLLGWKNFVDGRIHKKFVEIQEEYIVSRPSNQQRIWKSSAKWAAGLVDMIIRISTDNGSIGTKNYTSNNGRNPHLTNTSKLKISTLWPHGWNATRRQIWTAEFEASLAARRAHTLKRKRRHDRLGLVSLNHDGRRKKRREKGKTRNGDKPQDTSRPREIRHLA</sequence>
<reference evidence="2 3" key="1">
    <citation type="journal article" date="2012" name="Genome Biol.">
        <title>Genome and low-iron response of an oceanic diatom adapted to chronic iron limitation.</title>
        <authorList>
            <person name="Lommer M."/>
            <person name="Specht M."/>
            <person name="Roy A.S."/>
            <person name="Kraemer L."/>
            <person name="Andreson R."/>
            <person name="Gutowska M.A."/>
            <person name="Wolf J."/>
            <person name="Bergner S.V."/>
            <person name="Schilhabel M.B."/>
            <person name="Klostermeier U.C."/>
            <person name="Beiko R.G."/>
            <person name="Rosenstiel P."/>
            <person name="Hippler M."/>
            <person name="Laroche J."/>
        </authorList>
    </citation>
    <scope>NUCLEOTIDE SEQUENCE [LARGE SCALE GENOMIC DNA]</scope>
    <source>
        <strain evidence="2 3">CCMP1005</strain>
    </source>
</reference>
<keyword evidence="3" id="KW-1185">Reference proteome</keyword>
<name>K0SUC8_THAOC</name>
<evidence type="ECO:0000313" key="2">
    <source>
        <dbReference type="EMBL" id="EJK64586.1"/>
    </source>
</evidence>
<protein>
    <submittedName>
        <fullName evidence="2">Uncharacterized protein</fullName>
    </submittedName>
</protein>
<dbReference type="Proteomes" id="UP000266841">
    <property type="component" value="Unassembled WGS sequence"/>
</dbReference>
<feature type="compositionally biased region" description="Basic and acidic residues" evidence="1">
    <location>
        <begin position="416"/>
        <end position="436"/>
    </location>
</feature>
<gene>
    <name evidence="2" type="ORF">THAOC_14668</name>
</gene>
<proteinExistence type="predicted"/>
<feature type="region of interest" description="Disordered" evidence="1">
    <location>
        <begin position="389"/>
        <end position="436"/>
    </location>
</feature>
<evidence type="ECO:0000313" key="3">
    <source>
        <dbReference type="Proteomes" id="UP000266841"/>
    </source>
</evidence>
<accession>K0SUC8</accession>
<organism evidence="2 3">
    <name type="scientific">Thalassiosira oceanica</name>
    <name type="common">Marine diatom</name>
    <dbReference type="NCBI Taxonomy" id="159749"/>
    <lineage>
        <taxon>Eukaryota</taxon>
        <taxon>Sar</taxon>
        <taxon>Stramenopiles</taxon>
        <taxon>Ochrophyta</taxon>
        <taxon>Bacillariophyta</taxon>
        <taxon>Coscinodiscophyceae</taxon>
        <taxon>Thalassiosirophycidae</taxon>
        <taxon>Thalassiosirales</taxon>
        <taxon>Thalassiosiraceae</taxon>
        <taxon>Thalassiosira</taxon>
    </lineage>
</organism>
<dbReference type="EMBL" id="AGNL01017096">
    <property type="protein sequence ID" value="EJK64586.1"/>
    <property type="molecule type" value="Genomic_DNA"/>
</dbReference>
<comment type="caution">
    <text evidence="2">The sequence shown here is derived from an EMBL/GenBank/DDBJ whole genome shotgun (WGS) entry which is preliminary data.</text>
</comment>
<feature type="compositionally biased region" description="Basic residues" evidence="1">
    <location>
        <begin position="406"/>
        <end position="415"/>
    </location>
</feature>